<protein>
    <submittedName>
        <fullName evidence="1">Uncharacterized protein</fullName>
    </submittedName>
</protein>
<sequence>VGWPLMSQLSPSISISVRAFHIFRRYFQLYLRIS</sequence>
<proteinExistence type="predicted"/>
<dbReference type="EMBL" id="UINC01208089">
    <property type="protein sequence ID" value="SVE30466.1"/>
    <property type="molecule type" value="Genomic_DNA"/>
</dbReference>
<gene>
    <name evidence="1" type="ORF">METZ01_LOCUS483320</name>
</gene>
<reference evidence="1" key="1">
    <citation type="submission" date="2018-05" db="EMBL/GenBank/DDBJ databases">
        <authorList>
            <person name="Lanie J.A."/>
            <person name="Ng W.-L."/>
            <person name="Kazmierczak K.M."/>
            <person name="Andrzejewski T.M."/>
            <person name="Davidsen T.M."/>
            <person name="Wayne K.J."/>
            <person name="Tettelin H."/>
            <person name="Glass J.I."/>
            <person name="Rusch D."/>
            <person name="Podicherti R."/>
            <person name="Tsui H.-C.T."/>
            <person name="Winkler M.E."/>
        </authorList>
    </citation>
    <scope>NUCLEOTIDE SEQUENCE</scope>
</reference>
<name>A0A383CDL0_9ZZZZ</name>
<feature type="non-terminal residue" evidence="1">
    <location>
        <position position="1"/>
    </location>
</feature>
<accession>A0A383CDL0</accession>
<feature type="non-terminal residue" evidence="1">
    <location>
        <position position="34"/>
    </location>
</feature>
<evidence type="ECO:0000313" key="1">
    <source>
        <dbReference type="EMBL" id="SVE30466.1"/>
    </source>
</evidence>
<dbReference type="AlphaFoldDB" id="A0A383CDL0"/>
<organism evidence="1">
    <name type="scientific">marine metagenome</name>
    <dbReference type="NCBI Taxonomy" id="408172"/>
    <lineage>
        <taxon>unclassified sequences</taxon>
        <taxon>metagenomes</taxon>
        <taxon>ecological metagenomes</taxon>
    </lineage>
</organism>